<dbReference type="Pfam" id="PF20253">
    <property type="entry name" value="DUF6604"/>
    <property type="match status" value="1"/>
</dbReference>
<keyword evidence="4" id="KW-1185">Reference proteome</keyword>
<organism evidence="3 4">
    <name type="scientific">Hyaloscypha variabilis (strain UAMH 11265 / GT02V1 / F)</name>
    <name type="common">Meliniomyces variabilis</name>
    <dbReference type="NCBI Taxonomy" id="1149755"/>
    <lineage>
        <taxon>Eukaryota</taxon>
        <taxon>Fungi</taxon>
        <taxon>Dikarya</taxon>
        <taxon>Ascomycota</taxon>
        <taxon>Pezizomycotina</taxon>
        <taxon>Leotiomycetes</taxon>
        <taxon>Helotiales</taxon>
        <taxon>Hyaloscyphaceae</taxon>
        <taxon>Hyaloscypha</taxon>
        <taxon>Hyaloscypha variabilis</taxon>
    </lineage>
</organism>
<feature type="region of interest" description="Disordered" evidence="1">
    <location>
        <begin position="120"/>
        <end position="145"/>
    </location>
</feature>
<evidence type="ECO:0000313" key="4">
    <source>
        <dbReference type="Proteomes" id="UP000235786"/>
    </source>
</evidence>
<name>A0A2J6RZL5_HYAVF</name>
<evidence type="ECO:0000256" key="1">
    <source>
        <dbReference type="SAM" id="MobiDB-lite"/>
    </source>
</evidence>
<feature type="domain" description="DUF6604" evidence="2">
    <location>
        <begin position="22"/>
        <end position="272"/>
    </location>
</feature>
<evidence type="ECO:0000313" key="3">
    <source>
        <dbReference type="EMBL" id="PMD43962.1"/>
    </source>
</evidence>
<accession>A0A2J6RZL5</accession>
<reference evidence="3 4" key="1">
    <citation type="submission" date="2016-04" db="EMBL/GenBank/DDBJ databases">
        <title>A degradative enzymes factory behind the ericoid mycorrhizal symbiosis.</title>
        <authorList>
            <consortium name="DOE Joint Genome Institute"/>
            <person name="Martino E."/>
            <person name="Morin E."/>
            <person name="Grelet G."/>
            <person name="Kuo A."/>
            <person name="Kohler A."/>
            <person name="Daghino S."/>
            <person name="Barry K."/>
            <person name="Choi C."/>
            <person name="Cichocki N."/>
            <person name="Clum A."/>
            <person name="Copeland A."/>
            <person name="Hainaut M."/>
            <person name="Haridas S."/>
            <person name="Labutti K."/>
            <person name="Lindquist E."/>
            <person name="Lipzen A."/>
            <person name="Khouja H.-R."/>
            <person name="Murat C."/>
            <person name="Ohm R."/>
            <person name="Olson A."/>
            <person name="Spatafora J."/>
            <person name="Veneault-Fourrey C."/>
            <person name="Henrissat B."/>
            <person name="Grigoriev I."/>
            <person name="Martin F."/>
            <person name="Perotto S."/>
        </authorList>
    </citation>
    <scope>NUCLEOTIDE SEQUENCE [LARGE SCALE GENOMIC DNA]</scope>
    <source>
        <strain evidence="3 4">F</strain>
    </source>
</reference>
<feature type="region of interest" description="Disordered" evidence="1">
    <location>
        <begin position="175"/>
        <end position="203"/>
    </location>
</feature>
<protein>
    <recommendedName>
        <fullName evidence="2">DUF6604 domain-containing protein</fullName>
    </recommendedName>
</protein>
<dbReference type="OrthoDB" id="5339038at2759"/>
<gene>
    <name evidence="3" type="ORF">L207DRAFT_525334</name>
</gene>
<dbReference type="EMBL" id="KZ613941">
    <property type="protein sequence ID" value="PMD43962.1"/>
    <property type="molecule type" value="Genomic_DNA"/>
</dbReference>
<dbReference type="PANTHER" id="PTHR38795:SF1">
    <property type="entry name" value="DUF6604 DOMAIN-CONTAINING PROTEIN"/>
    <property type="match status" value="1"/>
</dbReference>
<dbReference type="STRING" id="1149755.A0A2J6RZL5"/>
<dbReference type="AlphaFoldDB" id="A0A2J6RZL5"/>
<dbReference type="Proteomes" id="UP000235786">
    <property type="component" value="Unassembled WGS sequence"/>
</dbReference>
<dbReference type="InterPro" id="IPR046539">
    <property type="entry name" value="DUF6604"/>
</dbReference>
<proteinExistence type="predicted"/>
<sequence>MDSHHGGILCPSPYTIQTKEQQLEEQEIRSEGTDSRCQSLFPEVTLSGLISLSCIIAGAKENVPSAILSLFDKVIQARTSAWECFEQFWKDNPDEDLKRSNESHRAFIDALQNARDILAQSTQGSSEPKSKPSKPANGSTPVKESASPLEFLNKFGSLEVENLPTDDEAELEELVAGSRPSTTLPSDGPATAKGRGKGKKRKAVPEPLSNYKITSETEIYFAVCFFIKDLIELRRYTFMLWKDVGRGVLKPVIAGALSNLAIGLIKTAEYDLGMDYPAYLHYRGIANHLIQNGNPEIIGGDAKTKESKSTQLIHG</sequence>
<evidence type="ECO:0000259" key="2">
    <source>
        <dbReference type="Pfam" id="PF20253"/>
    </source>
</evidence>
<dbReference type="PANTHER" id="PTHR38795">
    <property type="entry name" value="DUF6604 DOMAIN-CONTAINING PROTEIN"/>
    <property type="match status" value="1"/>
</dbReference>